<dbReference type="EMBL" id="ABJB010492095">
    <property type="status" value="NOT_ANNOTATED_CDS"/>
    <property type="molecule type" value="Genomic_DNA"/>
</dbReference>
<evidence type="ECO:0000256" key="3">
    <source>
        <dbReference type="PROSITE-ProRule" id="PRU00059"/>
    </source>
</evidence>
<dbReference type="SMART" id="SM00042">
    <property type="entry name" value="CUB"/>
    <property type="match status" value="2"/>
</dbReference>
<proteinExistence type="predicted"/>
<sequence length="190" mass="21120">EFNDFELEKDNKCISDYVSVYEGNDTSAPLLGTYCGNTAPLPILSSSNQIYMVFKSDSDVQGKGFSATYTEVYKDLVARRGSEQRICSHAKYGNQLYENNIDHGWVIRAPAGHVRLRFSAFDVEKVLSLCLADYVRVFDGNDESAPLLKNVCGDQLPGEIISSSDSLLLRFHTDHTVRKAGFVALYSAVE</sequence>
<dbReference type="EMBL" id="ABJB010489679">
    <property type="status" value="NOT_ANNOTATED_CDS"/>
    <property type="molecule type" value="Genomic_DNA"/>
</dbReference>
<evidence type="ECO:0000313" key="6">
    <source>
        <dbReference type="Proteomes" id="UP000001555"/>
    </source>
</evidence>
<dbReference type="VEuPathDB" id="VectorBase:ISCP_016837"/>
<organism evidence="5 6">
    <name type="scientific">Ixodes scapularis</name>
    <name type="common">Black-legged tick</name>
    <name type="synonym">Deer tick</name>
    <dbReference type="NCBI Taxonomy" id="6945"/>
    <lineage>
        <taxon>Eukaryota</taxon>
        <taxon>Metazoa</taxon>
        <taxon>Ecdysozoa</taxon>
        <taxon>Arthropoda</taxon>
        <taxon>Chelicerata</taxon>
        <taxon>Arachnida</taxon>
        <taxon>Acari</taxon>
        <taxon>Parasitiformes</taxon>
        <taxon>Ixodida</taxon>
        <taxon>Ixodoidea</taxon>
        <taxon>Ixodidae</taxon>
        <taxon>Ixodinae</taxon>
        <taxon>Ixodes</taxon>
    </lineage>
</organism>
<feature type="domain" description="CUB" evidence="4">
    <location>
        <begin position="88"/>
        <end position="189"/>
    </location>
</feature>
<dbReference type="EMBL" id="ABJB010379994">
    <property type="status" value="NOT_ANNOTATED_CDS"/>
    <property type="molecule type" value="Genomic_DNA"/>
</dbReference>
<keyword evidence="2" id="KW-1015">Disulfide bond</keyword>
<dbReference type="Proteomes" id="UP000001555">
    <property type="component" value="Unassembled WGS sequence"/>
</dbReference>
<evidence type="ECO:0000259" key="4">
    <source>
        <dbReference type="PROSITE" id="PS01180"/>
    </source>
</evidence>
<dbReference type="FunFam" id="2.60.120.290:FF:000005">
    <property type="entry name" value="Procollagen C-endopeptidase enhancer 1"/>
    <property type="match status" value="2"/>
</dbReference>
<dbReference type="AlphaFoldDB" id="A0A1S4L738"/>
<reference evidence="5" key="2">
    <citation type="submission" date="2020-05" db="UniProtKB">
        <authorList>
            <consortium name="EnsemblMetazoa"/>
        </authorList>
    </citation>
    <scope>IDENTIFICATION</scope>
    <source>
        <strain evidence="5">wikel</strain>
    </source>
</reference>
<evidence type="ECO:0000313" key="5">
    <source>
        <dbReference type="EnsemblMetazoa" id="ISCW009754-PA"/>
    </source>
</evidence>
<feature type="domain" description="CUB" evidence="4">
    <location>
        <begin position="1"/>
        <end position="72"/>
    </location>
</feature>
<dbReference type="InterPro" id="IPR035914">
    <property type="entry name" value="Sperma_CUB_dom_sf"/>
</dbReference>
<dbReference type="PANTHER" id="PTHR24251">
    <property type="entry name" value="OVOCHYMASE-RELATED"/>
    <property type="match status" value="1"/>
</dbReference>
<evidence type="ECO:0000256" key="2">
    <source>
        <dbReference type="ARBA" id="ARBA00023157"/>
    </source>
</evidence>
<dbReference type="OrthoDB" id="10009301at2759"/>
<dbReference type="EMBL" id="ABJB010406745">
    <property type="status" value="NOT_ANNOTATED_CDS"/>
    <property type="molecule type" value="Genomic_DNA"/>
</dbReference>
<comment type="caution">
    <text evidence="3">Lacks conserved residue(s) required for the propagation of feature annotation.</text>
</comment>
<name>A0A1S4L738_IXOSC</name>
<keyword evidence="6" id="KW-1185">Reference proteome</keyword>
<dbReference type="EMBL" id="ABJB010526327">
    <property type="status" value="NOT_ANNOTATED_CDS"/>
    <property type="molecule type" value="Genomic_DNA"/>
</dbReference>
<dbReference type="PROSITE" id="PS01180">
    <property type="entry name" value="CUB"/>
    <property type="match status" value="2"/>
</dbReference>
<dbReference type="VEuPathDB" id="VectorBase:ISCW009754"/>
<keyword evidence="1" id="KW-0677">Repeat</keyword>
<accession>A0A1S4L738</accession>
<dbReference type="InterPro" id="IPR000859">
    <property type="entry name" value="CUB_dom"/>
</dbReference>
<dbReference type="Gene3D" id="2.60.120.290">
    <property type="entry name" value="Spermadhesin, CUB domain"/>
    <property type="match status" value="2"/>
</dbReference>
<dbReference type="SUPFAM" id="SSF49854">
    <property type="entry name" value="Spermadhesin, CUB domain"/>
    <property type="match status" value="2"/>
</dbReference>
<dbReference type="EMBL" id="ABJB010512738">
    <property type="status" value="NOT_ANNOTATED_CDS"/>
    <property type="molecule type" value="Genomic_DNA"/>
</dbReference>
<dbReference type="EnsemblMetazoa" id="ISCW009754-RA">
    <property type="protein sequence ID" value="ISCW009754-PA"/>
    <property type="gene ID" value="ISCW009754"/>
</dbReference>
<evidence type="ECO:0000256" key="1">
    <source>
        <dbReference type="ARBA" id="ARBA00022737"/>
    </source>
</evidence>
<protein>
    <recommendedName>
        <fullName evidence="4">CUB domain-containing protein</fullName>
    </recommendedName>
</protein>
<dbReference type="Pfam" id="PF00431">
    <property type="entry name" value="CUB"/>
    <property type="match status" value="2"/>
</dbReference>
<reference evidence="6" key="1">
    <citation type="submission" date="2008-03" db="EMBL/GenBank/DDBJ databases">
        <title>Annotation of Ixodes scapularis.</title>
        <authorList>
            <consortium name="Ixodes scapularis Genome Project Consortium"/>
            <person name="Caler E."/>
            <person name="Hannick L.I."/>
            <person name="Bidwell S."/>
            <person name="Joardar V."/>
            <person name="Thiagarajan M."/>
            <person name="Amedeo P."/>
            <person name="Galinsky K.J."/>
            <person name="Schobel S."/>
            <person name="Inman J."/>
            <person name="Hostetler J."/>
            <person name="Miller J."/>
            <person name="Hammond M."/>
            <person name="Megy K."/>
            <person name="Lawson D."/>
            <person name="Kodira C."/>
            <person name="Sutton G."/>
            <person name="Meyer J."/>
            <person name="Hill C.A."/>
            <person name="Birren B."/>
            <person name="Nene V."/>
            <person name="Collins F."/>
            <person name="Alarcon-Chaidez F."/>
            <person name="Wikel S."/>
            <person name="Strausberg R."/>
        </authorList>
    </citation>
    <scope>NUCLEOTIDE SEQUENCE [LARGE SCALE GENOMIC DNA]</scope>
    <source>
        <strain evidence="6">Wikel</strain>
    </source>
</reference>
<dbReference type="PANTHER" id="PTHR24251:SF37">
    <property type="entry name" value="CUB DOMAIN-CONTAINING PROTEIN"/>
    <property type="match status" value="1"/>
</dbReference>
<dbReference type="CDD" id="cd00041">
    <property type="entry name" value="CUB"/>
    <property type="match status" value="2"/>
</dbReference>
<dbReference type="VEuPathDB" id="VectorBase:ISCI009754"/>
<dbReference type="InParanoid" id="A0A1S4L738"/>